<dbReference type="EMBL" id="BAAADO010000003">
    <property type="protein sequence ID" value="GAA0490363.1"/>
    <property type="molecule type" value="Genomic_DNA"/>
</dbReference>
<dbReference type="InterPro" id="IPR003593">
    <property type="entry name" value="AAA+_ATPase"/>
</dbReference>
<keyword evidence="6" id="KW-1185">Reference proteome</keyword>
<keyword evidence="1" id="KW-0813">Transport</keyword>
<proteinExistence type="predicted"/>
<evidence type="ECO:0000313" key="6">
    <source>
        <dbReference type="Proteomes" id="UP001500880"/>
    </source>
</evidence>
<keyword evidence="2" id="KW-0547">Nucleotide-binding</keyword>
<dbReference type="SMART" id="SM00382">
    <property type="entry name" value="AAA"/>
    <property type="match status" value="1"/>
</dbReference>
<evidence type="ECO:0000256" key="3">
    <source>
        <dbReference type="ARBA" id="ARBA00022840"/>
    </source>
</evidence>
<keyword evidence="3" id="KW-0067">ATP-binding</keyword>
<dbReference type="PROSITE" id="PS00211">
    <property type="entry name" value="ABC_TRANSPORTER_1"/>
    <property type="match status" value="1"/>
</dbReference>
<reference evidence="5 6" key="1">
    <citation type="journal article" date="2019" name="Int. J. Syst. Evol. Microbiol.">
        <title>The Global Catalogue of Microorganisms (GCM) 10K type strain sequencing project: providing services to taxonomists for standard genome sequencing and annotation.</title>
        <authorList>
            <consortium name="The Broad Institute Genomics Platform"/>
            <consortium name="The Broad Institute Genome Sequencing Center for Infectious Disease"/>
            <person name="Wu L."/>
            <person name="Ma J."/>
        </authorList>
    </citation>
    <scope>NUCLEOTIDE SEQUENCE [LARGE SCALE GENOMIC DNA]</scope>
    <source>
        <strain evidence="5 6">JCM 12389</strain>
    </source>
</reference>
<dbReference type="RefSeq" id="WP_343839480.1">
    <property type="nucleotide sequence ID" value="NZ_BAAADO010000003.1"/>
</dbReference>
<dbReference type="InterPro" id="IPR027417">
    <property type="entry name" value="P-loop_NTPase"/>
</dbReference>
<dbReference type="Proteomes" id="UP001500880">
    <property type="component" value="Unassembled WGS sequence"/>
</dbReference>
<protein>
    <recommendedName>
        <fullName evidence="4">ABC transporter domain-containing protein</fullName>
    </recommendedName>
</protein>
<dbReference type="PROSITE" id="PS50893">
    <property type="entry name" value="ABC_TRANSPORTER_2"/>
    <property type="match status" value="1"/>
</dbReference>
<dbReference type="InterPro" id="IPR017871">
    <property type="entry name" value="ABC_transporter-like_CS"/>
</dbReference>
<accession>A0ABN1B520</accession>
<dbReference type="CDD" id="cd03230">
    <property type="entry name" value="ABC_DR_subfamily_A"/>
    <property type="match status" value="1"/>
</dbReference>
<dbReference type="PANTHER" id="PTHR42939:SF1">
    <property type="entry name" value="ABC TRANSPORTER ATP-BINDING PROTEIN ALBC-RELATED"/>
    <property type="match status" value="1"/>
</dbReference>
<organism evidence="5 6">
    <name type="scientific">Salinibacillus aidingensis</name>
    <dbReference type="NCBI Taxonomy" id="237684"/>
    <lineage>
        <taxon>Bacteria</taxon>
        <taxon>Bacillati</taxon>
        <taxon>Bacillota</taxon>
        <taxon>Bacilli</taxon>
        <taxon>Bacillales</taxon>
        <taxon>Bacillaceae</taxon>
        <taxon>Salinibacillus</taxon>
    </lineage>
</organism>
<name>A0ABN1B520_9BACI</name>
<gene>
    <name evidence="5" type="ORF">GCM10008986_15420</name>
</gene>
<dbReference type="PANTHER" id="PTHR42939">
    <property type="entry name" value="ABC TRANSPORTER ATP-BINDING PROTEIN ALBC-RELATED"/>
    <property type="match status" value="1"/>
</dbReference>
<evidence type="ECO:0000256" key="2">
    <source>
        <dbReference type="ARBA" id="ARBA00022741"/>
    </source>
</evidence>
<dbReference type="InterPro" id="IPR051782">
    <property type="entry name" value="ABC_Transporter_VariousFunc"/>
</dbReference>
<feature type="domain" description="ABC transporter" evidence="4">
    <location>
        <begin position="2"/>
        <end position="230"/>
    </location>
</feature>
<dbReference type="Gene3D" id="3.40.50.300">
    <property type="entry name" value="P-loop containing nucleotide triphosphate hydrolases"/>
    <property type="match status" value="1"/>
</dbReference>
<dbReference type="SUPFAM" id="SSF52540">
    <property type="entry name" value="P-loop containing nucleoside triphosphate hydrolases"/>
    <property type="match status" value="1"/>
</dbReference>
<evidence type="ECO:0000256" key="1">
    <source>
        <dbReference type="ARBA" id="ARBA00022448"/>
    </source>
</evidence>
<dbReference type="InterPro" id="IPR003439">
    <property type="entry name" value="ABC_transporter-like_ATP-bd"/>
</dbReference>
<evidence type="ECO:0000313" key="5">
    <source>
        <dbReference type="EMBL" id="GAA0490363.1"/>
    </source>
</evidence>
<comment type="caution">
    <text evidence="5">The sequence shown here is derived from an EMBL/GenBank/DDBJ whole genome shotgun (WGS) entry which is preliminary data.</text>
</comment>
<evidence type="ECO:0000259" key="4">
    <source>
        <dbReference type="PROSITE" id="PS50893"/>
    </source>
</evidence>
<sequence length="240" mass="27513">MIEIEQVDYSIKKEVILKDVSATIQQGESIGVIGPNGAGKSTFLKIIASIVKPSSGKIYYQVNAYEEKIKELRKNIGYIPQDIALFEDLTVYEQITFWQKAARQKVSRNNVSQVVEALHLNEVKDQKIKALSGGWKRKINVGIGLLHQPEFILLDEPTAGVDLAAKDDLIQWLKLLHNERKTLLIISHDWDVLNRLCDKLMIFQQGRLLFFDEVSRLNEFEQQAIRNGSSEELRKILRLR</sequence>
<dbReference type="Pfam" id="PF00005">
    <property type="entry name" value="ABC_tran"/>
    <property type="match status" value="1"/>
</dbReference>